<dbReference type="EMBL" id="MU001501">
    <property type="protein sequence ID" value="KAF2444423.1"/>
    <property type="molecule type" value="Genomic_DNA"/>
</dbReference>
<protein>
    <recommendedName>
        <fullName evidence="1">ATP phosphoribosyltransferase</fullName>
    </recommendedName>
</protein>
<comment type="caution">
    <text evidence="2">The sequence shown here is derived from an EMBL/GenBank/DDBJ whole genome shotgun (WGS) entry which is preliminary data.</text>
</comment>
<name>A0A9P4PJP3_9PLEO</name>
<dbReference type="OrthoDB" id="15981at2759"/>
<gene>
    <name evidence="2" type="ORF">P171DRAFT_360942</name>
</gene>
<dbReference type="AlphaFoldDB" id="A0A9P4PJP3"/>
<proteinExistence type="predicted"/>
<evidence type="ECO:0000256" key="1">
    <source>
        <dbReference type="ARBA" id="ARBA00020998"/>
    </source>
</evidence>
<dbReference type="SUPFAM" id="SSF102705">
    <property type="entry name" value="NIF3 (NGG1p interacting factor 3)-like"/>
    <property type="match status" value="1"/>
</dbReference>
<evidence type="ECO:0000313" key="2">
    <source>
        <dbReference type="EMBL" id="KAF2444423.1"/>
    </source>
</evidence>
<dbReference type="Proteomes" id="UP000799764">
    <property type="component" value="Unassembled WGS sequence"/>
</dbReference>
<organism evidence="2 3">
    <name type="scientific">Karstenula rhodostoma CBS 690.94</name>
    <dbReference type="NCBI Taxonomy" id="1392251"/>
    <lineage>
        <taxon>Eukaryota</taxon>
        <taxon>Fungi</taxon>
        <taxon>Dikarya</taxon>
        <taxon>Ascomycota</taxon>
        <taxon>Pezizomycotina</taxon>
        <taxon>Dothideomycetes</taxon>
        <taxon>Pleosporomycetidae</taxon>
        <taxon>Pleosporales</taxon>
        <taxon>Massarineae</taxon>
        <taxon>Didymosphaeriaceae</taxon>
        <taxon>Karstenula</taxon>
    </lineage>
</organism>
<sequence>RFKLVFFMPPAALSACKTASSLPAQPTECAFASKGVGQFRPGDGANPHVCSITVLEALEEVRVESICLDRDRHWRSQPKADYGRAHPYEEPAYEVYKMQDL</sequence>
<dbReference type="InterPro" id="IPR036069">
    <property type="entry name" value="DUF34/NIF3_sf"/>
</dbReference>
<dbReference type="PANTHER" id="PTHR41774:SF1">
    <property type="entry name" value="NGG1P INTERACTING FACTOR NIF3"/>
    <property type="match status" value="1"/>
</dbReference>
<keyword evidence="3" id="KW-1185">Reference proteome</keyword>
<feature type="non-terminal residue" evidence="2">
    <location>
        <position position="1"/>
    </location>
</feature>
<dbReference type="PANTHER" id="PTHR41774">
    <property type="match status" value="1"/>
</dbReference>
<dbReference type="InterPro" id="IPR015867">
    <property type="entry name" value="N-reg_PII/ATP_PRibTrfase_C"/>
</dbReference>
<reference evidence="2" key="1">
    <citation type="journal article" date="2020" name="Stud. Mycol.">
        <title>101 Dothideomycetes genomes: a test case for predicting lifestyles and emergence of pathogens.</title>
        <authorList>
            <person name="Haridas S."/>
            <person name="Albert R."/>
            <person name="Binder M."/>
            <person name="Bloem J."/>
            <person name="Labutti K."/>
            <person name="Salamov A."/>
            <person name="Andreopoulos B."/>
            <person name="Baker S."/>
            <person name="Barry K."/>
            <person name="Bills G."/>
            <person name="Bluhm B."/>
            <person name="Cannon C."/>
            <person name="Castanera R."/>
            <person name="Culley D."/>
            <person name="Daum C."/>
            <person name="Ezra D."/>
            <person name="Gonzalez J."/>
            <person name="Henrissat B."/>
            <person name="Kuo A."/>
            <person name="Liang C."/>
            <person name="Lipzen A."/>
            <person name="Lutzoni F."/>
            <person name="Magnuson J."/>
            <person name="Mondo S."/>
            <person name="Nolan M."/>
            <person name="Ohm R."/>
            <person name="Pangilinan J."/>
            <person name="Park H.-J."/>
            <person name="Ramirez L."/>
            <person name="Alfaro M."/>
            <person name="Sun H."/>
            <person name="Tritt A."/>
            <person name="Yoshinaga Y."/>
            <person name="Zwiers L.-H."/>
            <person name="Turgeon B."/>
            <person name="Goodwin S."/>
            <person name="Spatafora J."/>
            <person name="Crous P."/>
            <person name="Grigoriev I."/>
        </authorList>
    </citation>
    <scope>NUCLEOTIDE SEQUENCE</scope>
    <source>
        <strain evidence="2">CBS 690.94</strain>
    </source>
</reference>
<evidence type="ECO:0000313" key="3">
    <source>
        <dbReference type="Proteomes" id="UP000799764"/>
    </source>
</evidence>
<accession>A0A9P4PJP3</accession>
<dbReference type="Gene3D" id="3.30.70.120">
    <property type="match status" value="1"/>
</dbReference>